<dbReference type="Proteomes" id="UP000018721">
    <property type="component" value="Unassembled WGS sequence"/>
</dbReference>
<name>V9DZ88_PHYNI</name>
<dbReference type="HOGENOM" id="CLU_021192_3_1_1"/>
<evidence type="ECO:0008006" key="4">
    <source>
        <dbReference type="Google" id="ProtNLM"/>
    </source>
</evidence>
<evidence type="ECO:0000313" key="3">
    <source>
        <dbReference type="Proteomes" id="UP000018721"/>
    </source>
</evidence>
<organism evidence="2 3">
    <name type="scientific">Phytophthora nicotianae P1569</name>
    <dbReference type="NCBI Taxonomy" id="1317065"/>
    <lineage>
        <taxon>Eukaryota</taxon>
        <taxon>Sar</taxon>
        <taxon>Stramenopiles</taxon>
        <taxon>Oomycota</taxon>
        <taxon>Peronosporomycetes</taxon>
        <taxon>Peronosporales</taxon>
        <taxon>Peronosporaceae</taxon>
        <taxon>Phytophthora</taxon>
    </lineage>
</organism>
<evidence type="ECO:0000313" key="2">
    <source>
        <dbReference type="EMBL" id="ETI31608.1"/>
    </source>
</evidence>
<comment type="caution">
    <text evidence="2">The sequence shown here is derived from an EMBL/GenBank/DDBJ whole genome shotgun (WGS) entry which is preliminary data.</text>
</comment>
<dbReference type="OrthoDB" id="128648at2759"/>
<dbReference type="EMBL" id="ANIZ01003755">
    <property type="protein sequence ID" value="ETI31608.1"/>
    <property type="molecule type" value="Genomic_DNA"/>
</dbReference>
<protein>
    <recommendedName>
        <fullName evidence="4">RxLR effector protein</fullName>
    </recommendedName>
</protein>
<feature type="signal peptide" evidence="1">
    <location>
        <begin position="1"/>
        <end position="26"/>
    </location>
</feature>
<proteinExistence type="predicted"/>
<keyword evidence="1" id="KW-0732">Signal</keyword>
<evidence type="ECO:0000256" key="1">
    <source>
        <dbReference type="SAM" id="SignalP"/>
    </source>
</evidence>
<keyword evidence="3" id="KW-1185">Reference proteome</keyword>
<accession>V9DZ88</accession>
<reference evidence="2 3" key="1">
    <citation type="submission" date="2013-11" db="EMBL/GenBank/DDBJ databases">
        <title>The Genome Sequence of Phytophthora parasitica P1569.</title>
        <authorList>
            <consortium name="The Broad Institute Genomics Platform"/>
            <person name="Russ C."/>
            <person name="Tyler B."/>
            <person name="Panabieres F."/>
            <person name="Shan W."/>
            <person name="Tripathy S."/>
            <person name="Grunwald N."/>
            <person name="Machado M."/>
            <person name="Johnson C.S."/>
            <person name="Arredondo F."/>
            <person name="Hong C."/>
            <person name="Coffey M."/>
            <person name="Young S.K."/>
            <person name="Zeng Q."/>
            <person name="Gargeya S."/>
            <person name="Fitzgerald M."/>
            <person name="Abouelleil A."/>
            <person name="Alvarado L."/>
            <person name="Chapman S.B."/>
            <person name="Gainer-Dewar J."/>
            <person name="Goldberg J."/>
            <person name="Griggs A."/>
            <person name="Gujja S."/>
            <person name="Hansen M."/>
            <person name="Howarth C."/>
            <person name="Imamovic A."/>
            <person name="Ireland A."/>
            <person name="Larimer J."/>
            <person name="McCowan C."/>
            <person name="Murphy C."/>
            <person name="Pearson M."/>
            <person name="Poon T.W."/>
            <person name="Priest M."/>
            <person name="Roberts A."/>
            <person name="Saif S."/>
            <person name="Shea T."/>
            <person name="Sykes S."/>
            <person name="Wortman J."/>
            <person name="Nusbaum C."/>
            <person name="Birren B."/>
        </authorList>
    </citation>
    <scope>NUCLEOTIDE SEQUENCE [LARGE SCALE GENOMIC DNA]</scope>
    <source>
        <strain evidence="2 3">P1569</strain>
    </source>
</reference>
<feature type="chain" id="PRO_5004773995" description="RxLR effector protein" evidence="1">
    <location>
        <begin position="27"/>
        <end position="496"/>
    </location>
</feature>
<sequence>MRRYPIASAVVLIAYVMVAVTSNVTAHELAITANHWEVATKETNGAARDERTTVGGLVQAGKSRVNDLITSAKLQKYKFLVRNLPLGDDFLASVKSSKFKKLNKFVAKFNRNKDLKSQISLVTPLTAKYGDDVVAKTLIELEKREFMTPELAKLVKQLRGEQLTDWLRNGNSIDDVFSLLKLSDDGYEAFRNGKLLVLEDFITLHNREKSVDEALLKAMITGFDGESNLVSLLAKAEANPLTKAKATELETALLTKWRNDNMPPLSVWSRLKFTDDLDEVLSSGKLNMFFKYMSENYPNSERSVLERLTAKYGEGSVAQALATAKESEITREVATKLQNQQIEVWLLSQKSTGDVFKLLNVKSDDVFTQSTKLGTLSEYISVLNIKRRHGEKTSLFAVVREGFGGDGDLARVVFRVLQEPNSFSVLNTAYAYRKMLFKRWMKEAKLDPNNAFEWLFNVKETAAGPLEKRIVARYTTYYNNKQGIGPLYTFKDPRRF</sequence>
<dbReference type="AlphaFoldDB" id="V9DZ88"/>
<gene>
    <name evidence="2" type="ORF">F443_21462</name>
</gene>